<name>A0A059B418_EUCGR</name>
<dbReference type="PANTHER" id="PTHR36377">
    <property type="entry name" value="DNA MISMATCH REPAIR PROTEIN"/>
    <property type="match status" value="1"/>
</dbReference>
<dbReference type="PANTHER" id="PTHR36377:SF1">
    <property type="entry name" value="DNA MISMATCH REPAIR PROTEIN"/>
    <property type="match status" value="1"/>
</dbReference>
<evidence type="ECO:0000313" key="2">
    <source>
        <dbReference type="EMBL" id="KCW60942.1"/>
    </source>
</evidence>
<dbReference type="Gramene" id="KCW60941">
    <property type="protein sequence ID" value="KCW60941"/>
    <property type="gene ID" value="EUGRSUZ_H03674"/>
</dbReference>
<feature type="region of interest" description="Disordered" evidence="1">
    <location>
        <begin position="1"/>
        <end position="37"/>
    </location>
</feature>
<evidence type="ECO:0000256" key="1">
    <source>
        <dbReference type="SAM" id="MobiDB-lite"/>
    </source>
</evidence>
<feature type="compositionally biased region" description="Basic residues" evidence="1">
    <location>
        <begin position="1"/>
        <end position="12"/>
    </location>
</feature>
<protein>
    <submittedName>
        <fullName evidence="2">Uncharacterized protein</fullName>
    </submittedName>
</protein>
<proteinExistence type="predicted"/>
<sequence>MRRRRGGSRRLSLRTGPAGGGEDADGDGGARRRSEAASLKRPLRLSLYATIPSAEEMISDYFGGGGDGDGGGAADGCDRYDTVRDFVRKQIGKIWRRIRLAMIGAGGDSGAGFGCNSEISADQEMGSVFESFKARCPALFEDCVGDGDGFLTLPESLAIGGGISEEESMLRDLEGYGYNPNHFLTLENLDVPLRCKCEMHLIFLIELHDDKATVLESEKWAWENLPEAQAVREALTPWRNCDAEKEIHIAAIVGFVPGNDVKLRQTPICTLLVSVLE</sequence>
<organism evidence="2">
    <name type="scientific">Eucalyptus grandis</name>
    <name type="common">Flooded gum</name>
    <dbReference type="NCBI Taxonomy" id="71139"/>
    <lineage>
        <taxon>Eukaryota</taxon>
        <taxon>Viridiplantae</taxon>
        <taxon>Streptophyta</taxon>
        <taxon>Embryophyta</taxon>
        <taxon>Tracheophyta</taxon>
        <taxon>Spermatophyta</taxon>
        <taxon>Magnoliopsida</taxon>
        <taxon>eudicotyledons</taxon>
        <taxon>Gunneridae</taxon>
        <taxon>Pentapetalae</taxon>
        <taxon>rosids</taxon>
        <taxon>malvids</taxon>
        <taxon>Myrtales</taxon>
        <taxon>Myrtaceae</taxon>
        <taxon>Myrtoideae</taxon>
        <taxon>Eucalypteae</taxon>
        <taxon>Eucalyptus</taxon>
    </lineage>
</organism>
<accession>A0A059B418</accession>
<dbReference type="EMBL" id="KK198760">
    <property type="protein sequence ID" value="KCW60942.1"/>
    <property type="molecule type" value="Genomic_DNA"/>
</dbReference>
<dbReference type="AlphaFoldDB" id="A0A059B418"/>
<reference evidence="2" key="1">
    <citation type="submission" date="2013-07" db="EMBL/GenBank/DDBJ databases">
        <title>The genome of Eucalyptus grandis.</title>
        <authorList>
            <person name="Schmutz J."/>
            <person name="Hayes R."/>
            <person name="Myburg A."/>
            <person name="Tuskan G."/>
            <person name="Grattapaglia D."/>
            <person name="Rokhsar D.S."/>
        </authorList>
    </citation>
    <scope>NUCLEOTIDE SEQUENCE</scope>
    <source>
        <tissue evidence="2">Leaf extractions</tissue>
    </source>
</reference>
<dbReference type="Gramene" id="KCW60942">
    <property type="protein sequence ID" value="KCW60942"/>
    <property type="gene ID" value="EUGRSUZ_H03674"/>
</dbReference>
<dbReference type="EMBL" id="KK198760">
    <property type="protein sequence ID" value="KCW60941.1"/>
    <property type="molecule type" value="Genomic_DNA"/>
</dbReference>
<gene>
    <name evidence="2" type="ORF">EUGRSUZ_H03674</name>
</gene>